<accession>A0A418NJ44</accession>
<name>A0A418NJ44_9SPHN</name>
<organism evidence="3 4">
    <name type="scientific">Pelagerythrobacter aerophilus</name>
    <dbReference type="NCBI Taxonomy" id="2306995"/>
    <lineage>
        <taxon>Bacteria</taxon>
        <taxon>Pseudomonadati</taxon>
        <taxon>Pseudomonadota</taxon>
        <taxon>Alphaproteobacteria</taxon>
        <taxon>Sphingomonadales</taxon>
        <taxon>Erythrobacteraceae</taxon>
        <taxon>Pelagerythrobacter</taxon>
    </lineage>
</organism>
<evidence type="ECO:0000256" key="1">
    <source>
        <dbReference type="SAM" id="Phobius"/>
    </source>
</evidence>
<dbReference type="InterPro" id="IPR012495">
    <property type="entry name" value="TadE-like_dom"/>
</dbReference>
<keyword evidence="4" id="KW-1185">Reference proteome</keyword>
<dbReference type="EMBL" id="QXFK01000014">
    <property type="protein sequence ID" value="RIV79341.1"/>
    <property type="molecule type" value="Genomic_DNA"/>
</dbReference>
<keyword evidence="1" id="KW-0812">Transmembrane</keyword>
<feature type="domain" description="TadE-like" evidence="2">
    <location>
        <begin position="13"/>
        <end position="55"/>
    </location>
</feature>
<evidence type="ECO:0000259" key="2">
    <source>
        <dbReference type="Pfam" id="PF07811"/>
    </source>
</evidence>
<dbReference type="AlphaFoldDB" id="A0A418NJ44"/>
<comment type="caution">
    <text evidence="3">The sequence shown here is derived from an EMBL/GenBank/DDBJ whole genome shotgun (WGS) entry which is preliminary data.</text>
</comment>
<gene>
    <name evidence="3" type="ORF">D2V04_04925</name>
</gene>
<keyword evidence="1" id="KW-0472">Membrane</keyword>
<protein>
    <submittedName>
        <fullName evidence="3">Pilus assembly protein</fullName>
    </submittedName>
</protein>
<dbReference type="Proteomes" id="UP000285092">
    <property type="component" value="Unassembled WGS sequence"/>
</dbReference>
<reference evidence="3 4" key="1">
    <citation type="submission" date="2018-08" db="EMBL/GenBank/DDBJ databases">
        <title>Altererythrobacter sp.Ery1 and Ery12, the genome sequencing of novel strains in genus Alterythrobacter.</title>
        <authorList>
            <person name="Cheng H."/>
            <person name="Wu Y.-H."/>
            <person name="Fang C."/>
            <person name="Xu X.-W."/>
        </authorList>
    </citation>
    <scope>NUCLEOTIDE SEQUENCE [LARGE SCALE GENOMIC DNA]</scope>
    <source>
        <strain evidence="3 4">Ery1</strain>
    </source>
</reference>
<proteinExistence type="predicted"/>
<evidence type="ECO:0000313" key="3">
    <source>
        <dbReference type="EMBL" id="RIV79341.1"/>
    </source>
</evidence>
<feature type="transmembrane region" description="Helical" evidence="1">
    <location>
        <begin position="12"/>
        <end position="34"/>
    </location>
</feature>
<dbReference type="OrthoDB" id="7306064at2"/>
<dbReference type="RefSeq" id="WP_119512173.1">
    <property type="nucleotide sequence ID" value="NZ_QXFK01000014.1"/>
</dbReference>
<keyword evidence="1" id="KW-1133">Transmembrane helix</keyword>
<sequence length="198" mass="21716">MNRLRALLRDTAGVTIIEFAIVAPVLLTLIFGVLDLGHGLYMQSVLQGAVQDAGRDAGLESGRTAQATIDESVRTSVQAVMPFIPDEDIDIKRSNYVTFSDIGVPEDYDDTNNNDLYDITECFTDQNGNGQWDDDIGADGLGGADDVVYYEVTVGYDRLFPLWSMIGLQQRATAQATTVMRNQPFGEQAARKTVRICP</sequence>
<dbReference type="Pfam" id="PF07811">
    <property type="entry name" value="TadE"/>
    <property type="match status" value="1"/>
</dbReference>
<evidence type="ECO:0000313" key="4">
    <source>
        <dbReference type="Proteomes" id="UP000285092"/>
    </source>
</evidence>